<feature type="compositionally biased region" description="Basic and acidic residues" evidence="1">
    <location>
        <begin position="368"/>
        <end position="389"/>
    </location>
</feature>
<feature type="compositionally biased region" description="Basic and acidic residues" evidence="1">
    <location>
        <begin position="425"/>
        <end position="437"/>
    </location>
</feature>
<comment type="caution">
    <text evidence="2">The sequence shown here is derived from an EMBL/GenBank/DDBJ whole genome shotgun (WGS) entry which is preliminary data.</text>
</comment>
<evidence type="ECO:0008006" key="4">
    <source>
        <dbReference type="Google" id="ProtNLM"/>
    </source>
</evidence>
<dbReference type="Proteomes" id="UP001151760">
    <property type="component" value="Unassembled WGS sequence"/>
</dbReference>
<sequence length="504" mass="58122">MDECVFMSTPMATERLYADLQGTPTDQMTYRRMIVGLMYLTASRPDIAFATFVCARYQARPTVKHLKEVKRIFRYLRQSYNIGLWYPKDFGFELIAYSDTDHVGCKDDYKSTSGGLQFLGEKLEDGSKFKLSFMLDMNELTMTLDDFRTIFHFPQATDNNHDCFVPALKFLEMVPFYINNLGFTLELRSPSNFKTTGLVQPWQTLCKMFTRCLTTRVTGYDQPPLQIIFTKLIVSYYITAFPEILRRARDKYHNLEDDEMVKSIFNSRMNKAGVGMKISSWMITDEMKLTENYWMTTSALRTPNLDVAEGESNASRKSTVIRLYTIQLSLAEQKSHEELEAKQNEDKVKEHLMAEEIEKLVEGMENVEENKVDSSTLRKNDNQNDHGTRLEPMSNNESLEVEITIVVQPVNVNEEEEESEEDDYELKRREKGKHVEEPQNTPSPTTIRSPRIHSTLTSLDTEKLQDLTVNDPPPSTPSSSSPKPKLFASQHILSLFKPKTGHFK</sequence>
<feature type="region of interest" description="Disordered" evidence="1">
    <location>
        <begin position="368"/>
        <end position="492"/>
    </location>
</feature>
<proteinExistence type="predicted"/>
<dbReference type="EMBL" id="BQNB010014613">
    <property type="protein sequence ID" value="GJT30292.1"/>
    <property type="molecule type" value="Genomic_DNA"/>
</dbReference>
<dbReference type="PANTHER" id="PTHR11439:SF509">
    <property type="entry name" value="RNA-DIRECTED DNA POLYMERASE"/>
    <property type="match status" value="1"/>
</dbReference>
<evidence type="ECO:0000313" key="2">
    <source>
        <dbReference type="EMBL" id="GJT30292.1"/>
    </source>
</evidence>
<evidence type="ECO:0000313" key="3">
    <source>
        <dbReference type="Proteomes" id="UP001151760"/>
    </source>
</evidence>
<name>A0ABQ5CUY9_9ASTR</name>
<feature type="compositionally biased region" description="Polar residues" evidence="1">
    <location>
        <begin position="438"/>
        <end position="459"/>
    </location>
</feature>
<organism evidence="2 3">
    <name type="scientific">Tanacetum coccineum</name>
    <dbReference type="NCBI Taxonomy" id="301880"/>
    <lineage>
        <taxon>Eukaryota</taxon>
        <taxon>Viridiplantae</taxon>
        <taxon>Streptophyta</taxon>
        <taxon>Embryophyta</taxon>
        <taxon>Tracheophyta</taxon>
        <taxon>Spermatophyta</taxon>
        <taxon>Magnoliopsida</taxon>
        <taxon>eudicotyledons</taxon>
        <taxon>Gunneridae</taxon>
        <taxon>Pentapetalae</taxon>
        <taxon>asterids</taxon>
        <taxon>campanulids</taxon>
        <taxon>Asterales</taxon>
        <taxon>Asteraceae</taxon>
        <taxon>Asteroideae</taxon>
        <taxon>Anthemideae</taxon>
        <taxon>Anthemidinae</taxon>
        <taxon>Tanacetum</taxon>
    </lineage>
</organism>
<reference evidence="2" key="2">
    <citation type="submission" date="2022-01" db="EMBL/GenBank/DDBJ databases">
        <authorList>
            <person name="Yamashiro T."/>
            <person name="Shiraishi A."/>
            <person name="Satake H."/>
            <person name="Nakayama K."/>
        </authorList>
    </citation>
    <scope>NUCLEOTIDE SEQUENCE</scope>
</reference>
<gene>
    <name evidence="2" type="ORF">Tco_0910567</name>
</gene>
<protein>
    <recommendedName>
        <fullName evidence="4">Reverse transcriptase Ty1/copia-type domain-containing protein</fullName>
    </recommendedName>
</protein>
<accession>A0ABQ5CUY9</accession>
<evidence type="ECO:0000256" key="1">
    <source>
        <dbReference type="SAM" id="MobiDB-lite"/>
    </source>
</evidence>
<reference evidence="2" key="1">
    <citation type="journal article" date="2022" name="Int. J. Mol. Sci.">
        <title>Draft Genome of Tanacetum Coccineum: Genomic Comparison of Closely Related Tanacetum-Family Plants.</title>
        <authorList>
            <person name="Yamashiro T."/>
            <person name="Shiraishi A."/>
            <person name="Nakayama K."/>
            <person name="Satake H."/>
        </authorList>
    </citation>
    <scope>NUCLEOTIDE SEQUENCE</scope>
</reference>
<feature type="compositionally biased region" description="Acidic residues" evidence="1">
    <location>
        <begin position="413"/>
        <end position="424"/>
    </location>
</feature>
<dbReference type="PANTHER" id="PTHR11439">
    <property type="entry name" value="GAG-POL-RELATED RETROTRANSPOSON"/>
    <property type="match status" value="1"/>
</dbReference>
<keyword evidence="3" id="KW-1185">Reference proteome</keyword>